<feature type="domain" description="YCII-related" evidence="2">
    <location>
        <begin position="1"/>
        <end position="116"/>
    </location>
</feature>
<dbReference type="Pfam" id="PF03795">
    <property type="entry name" value="YCII"/>
    <property type="match status" value="1"/>
</dbReference>
<reference evidence="3 4" key="1">
    <citation type="submission" date="2019-02" db="EMBL/GenBank/DDBJ databases">
        <title>WGS of Pseudoxanthomonas species novum from clinical isolates.</title>
        <authorList>
            <person name="Bernier A.-M."/>
            <person name="Bernard K."/>
            <person name="Vachon A."/>
        </authorList>
    </citation>
    <scope>NUCLEOTIDE SEQUENCE [LARGE SCALE GENOMIC DNA]</scope>
    <source>
        <strain evidence="3 4">NML171202</strain>
    </source>
</reference>
<comment type="similarity">
    <text evidence="1">Belongs to the YciI family.</text>
</comment>
<protein>
    <submittedName>
        <fullName evidence="3">YciI family protein</fullName>
    </submittedName>
</protein>
<dbReference type="SUPFAM" id="SSF54909">
    <property type="entry name" value="Dimeric alpha+beta barrel"/>
    <property type="match status" value="1"/>
</dbReference>
<gene>
    <name evidence="3" type="ORF">EA661_01475</name>
</gene>
<dbReference type="PANTHER" id="PTHR35174:SF3">
    <property type="entry name" value="BLL7171 PROTEIN"/>
    <property type="match status" value="1"/>
</dbReference>
<dbReference type="InterPro" id="IPR011008">
    <property type="entry name" value="Dimeric_a/b-barrel"/>
</dbReference>
<dbReference type="RefSeq" id="WP_130515031.1">
    <property type="nucleotide sequence ID" value="NZ_SHMA01000001.1"/>
</dbReference>
<evidence type="ECO:0000313" key="3">
    <source>
        <dbReference type="EMBL" id="TAA32976.1"/>
    </source>
</evidence>
<comment type="caution">
    <text evidence="3">The sequence shown here is derived from an EMBL/GenBank/DDBJ whole genome shotgun (WGS) entry which is preliminary data.</text>
</comment>
<proteinExistence type="inferred from homology"/>
<organism evidence="3 4">
    <name type="scientific">Pseudoxanthomonas winnipegensis</name>
    <dbReference type="NCBI Taxonomy" id="2480810"/>
    <lineage>
        <taxon>Bacteria</taxon>
        <taxon>Pseudomonadati</taxon>
        <taxon>Pseudomonadota</taxon>
        <taxon>Gammaproteobacteria</taxon>
        <taxon>Lysobacterales</taxon>
        <taxon>Lysobacteraceae</taxon>
        <taxon>Pseudoxanthomonas</taxon>
    </lineage>
</organism>
<dbReference type="PANTHER" id="PTHR35174">
    <property type="entry name" value="BLL7171 PROTEIN-RELATED"/>
    <property type="match status" value="1"/>
</dbReference>
<dbReference type="Gene3D" id="3.30.70.1060">
    <property type="entry name" value="Dimeric alpha+beta barrel"/>
    <property type="match status" value="1"/>
</dbReference>
<accession>A0A4Q8LQA3</accession>
<dbReference type="EMBL" id="SHMB01000001">
    <property type="protein sequence ID" value="TAA32976.1"/>
    <property type="molecule type" value="Genomic_DNA"/>
</dbReference>
<dbReference type="Proteomes" id="UP000291286">
    <property type="component" value="Unassembled WGS sequence"/>
</dbReference>
<dbReference type="AlphaFoldDB" id="A0A4Q8LQA3"/>
<evidence type="ECO:0000259" key="2">
    <source>
        <dbReference type="Pfam" id="PF03795"/>
    </source>
</evidence>
<name>A0A4Q8LQA3_9GAMM</name>
<sequence length="134" mass="14735">MQFLMLIHVDPALMQAMPQAEFDRLMRGCFEHADALQRQGVLLASQQLEGAQTARSLRVRGGQTRVTDGPFAETKELLAGFNLIEAPDMAAAEAIARKFPWAAYGCIELRPVRDMNRVREQVGAAPGALELARA</sequence>
<evidence type="ECO:0000313" key="4">
    <source>
        <dbReference type="Proteomes" id="UP000291286"/>
    </source>
</evidence>
<dbReference type="InterPro" id="IPR005545">
    <property type="entry name" value="YCII"/>
</dbReference>
<evidence type="ECO:0000256" key="1">
    <source>
        <dbReference type="ARBA" id="ARBA00007689"/>
    </source>
</evidence>